<dbReference type="PANTHER" id="PTHR12697">
    <property type="entry name" value="PBS LYASE HEAT-LIKE PROTEIN"/>
    <property type="match status" value="1"/>
</dbReference>
<reference evidence="2 3" key="1">
    <citation type="submission" date="2019-01" db="EMBL/GenBank/DDBJ databases">
        <title>Nocardioides guangzhouensis sp. nov., an actinobacterium isolated from soil.</title>
        <authorList>
            <person name="Fu Y."/>
            <person name="Cai Y."/>
            <person name="Lin Z."/>
            <person name="Chen P."/>
        </authorList>
    </citation>
    <scope>NUCLEOTIDE SEQUENCE [LARGE SCALE GENOMIC DNA]</scope>
    <source>
        <strain evidence="2 3">130</strain>
    </source>
</reference>
<dbReference type="SMART" id="SM00567">
    <property type="entry name" value="EZ_HEAT"/>
    <property type="match status" value="4"/>
</dbReference>
<dbReference type="SUPFAM" id="SSF48371">
    <property type="entry name" value="ARM repeat"/>
    <property type="match status" value="1"/>
</dbReference>
<dbReference type="InterPro" id="IPR004155">
    <property type="entry name" value="PBS_lyase_HEAT"/>
</dbReference>
<comment type="caution">
    <text evidence="2">The sequence shown here is derived from an EMBL/GenBank/DDBJ whole genome shotgun (WGS) entry which is preliminary data.</text>
</comment>
<protein>
    <submittedName>
        <fullName evidence="2">HEAT repeat domain-containing protein</fullName>
    </submittedName>
</protein>
<dbReference type="RefSeq" id="WP_134716375.1">
    <property type="nucleotide sequence ID" value="NZ_SDKM01000011.1"/>
</dbReference>
<dbReference type="Proteomes" id="UP000295198">
    <property type="component" value="Unassembled WGS sequence"/>
</dbReference>
<dbReference type="PANTHER" id="PTHR12697:SF5">
    <property type="entry name" value="DEOXYHYPUSINE HYDROXYLASE"/>
    <property type="match status" value="1"/>
</dbReference>
<dbReference type="InterPro" id="IPR011989">
    <property type="entry name" value="ARM-like"/>
</dbReference>
<gene>
    <name evidence="2" type="ORF">EKO23_08955</name>
</gene>
<dbReference type="EMBL" id="SDKM01000011">
    <property type="protein sequence ID" value="RYP86426.1"/>
    <property type="molecule type" value="Genomic_DNA"/>
</dbReference>
<dbReference type="InterPro" id="IPR016024">
    <property type="entry name" value="ARM-type_fold"/>
</dbReference>
<dbReference type="AlphaFoldDB" id="A0A4Q4ZG66"/>
<accession>A0A4Q4ZG66</accession>
<keyword evidence="1" id="KW-1133">Transmembrane helix</keyword>
<sequence length="349" mass="36550">MTVLAWLVVGLCAVSAGLVLLLVVLRVSADLRERRRAHAHAVTRELVLTVLMGEPDEVLKARDELARLTGEEGRQAEAQIFSYLPKVSGETRTLLVELVLERDAADRARDLLHSWSSVRRCRGAYRLGALHRTDAVPLLIPMLRDRTFLVRRVALRALGSIGDPTAVVPILRSCGGDDRLTRDVVSALERIGQPGAAAMRNELAKGMARSSGSGRHAELATVGLGLIGDVGSVDLLVQALGTPRAALQAAAAEALGRIGAPSAIPALVSALGGSDELVRASAAGALGDIGDPAAAEGLGQALDTAPRLTSRSLAAALLRLGEPGLDTLRRHPSPYAAEALAVHGLRGVM</sequence>
<name>A0A4Q4ZG66_9ACTN</name>
<keyword evidence="3" id="KW-1185">Reference proteome</keyword>
<keyword evidence="1" id="KW-0472">Membrane</keyword>
<dbReference type="GO" id="GO:0016491">
    <property type="term" value="F:oxidoreductase activity"/>
    <property type="evidence" value="ECO:0007669"/>
    <property type="project" value="TreeGrafter"/>
</dbReference>
<evidence type="ECO:0000313" key="2">
    <source>
        <dbReference type="EMBL" id="RYP86426.1"/>
    </source>
</evidence>
<keyword evidence="1" id="KW-0812">Transmembrane</keyword>
<dbReference type="Gene3D" id="1.25.10.10">
    <property type="entry name" value="Leucine-rich Repeat Variant"/>
    <property type="match status" value="2"/>
</dbReference>
<proteinExistence type="predicted"/>
<organism evidence="2 3">
    <name type="scientific">Nocardioides guangzhouensis</name>
    <dbReference type="NCBI Taxonomy" id="2497878"/>
    <lineage>
        <taxon>Bacteria</taxon>
        <taxon>Bacillati</taxon>
        <taxon>Actinomycetota</taxon>
        <taxon>Actinomycetes</taxon>
        <taxon>Propionibacteriales</taxon>
        <taxon>Nocardioidaceae</taxon>
        <taxon>Nocardioides</taxon>
    </lineage>
</organism>
<evidence type="ECO:0000313" key="3">
    <source>
        <dbReference type="Proteomes" id="UP000295198"/>
    </source>
</evidence>
<feature type="transmembrane region" description="Helical" evidence="1">
    <location>
        <begin position="6"/>
        <end position="27"/>
    </location>
</feature>
<evidence type="ECO:0000256" key="1">
    <source>
        <dbReference type="SAM" id="Phobius"/>
    </source>
</evidence>
<dbReference type="OrthoDB" id="3884680at2"/>
<dbReference type="Pfam" id="PF13646">
    <property type="entry name" value="HEAT_2"/>
    <property type="match status" value="2"/>
</dbReference>